<feature type="compositionally biased region" description="Basic residues" evidence="5">
    <location>
        <begin position="792"/>
        <end position="804"/>
    </location>
</feature>
<dbReference type="PROSITE" id="PS50048">
    <property type="entry name" value="ZN2_CY6_FUNGAL_2"/>
    <property type="match status" value="1"/>
</dbReference>
<proteinExistence type="predicted"/>
<feature type="compositionally biased region" description="Polar residues" evidence="5">
    <location>
        <begin position="130"/>
        <end position="145"/>
    </location>
</feature>
<feature type="compositionally biased region" description="Polar residues" evidence="5">
    <location>
        <begin position="763"/>
        <end position="773"/>
    </location>
</feature>
<evidence type="ECO:0000259" key="6">
    <source>
        <dbReference type="PROSITE" id="PS50048"/>
    </source>
</evidence>
<accession>A0A3F3QKK4</accession>
<feature type="region of interest" description="Disordered" evidence="5">
    <location>
        <begin position="653"/>
        <end position="679"/>
    </location>
</feature>
<dbReference type="Pfam" id="PF00172">
    <property type="entry name" value="Zn_clus"/>
    <property type="match status" value="1"/>
</dbReference>
<feature type="compositionally biased region" description="Acidic residues" evidence="5">
    <location>
        <begin position="242"/>
        <end position="259"/>
    </location>
</feature>
<feature type="compositionally biased region" description="Polar residues" evidence="5">
    <location>
        <begin position="502"/>
        <end position="511"/>
    </location>
</feature>
<feature type="compositionally biased region" description="Low complexity" evidence="5">
    <location>
        <begin position="805"/>
        <end position="815"/>
    </location>
</feature>
<dbReference type="AlphaFoldDB" id="A0A3F3QKK4"/>
<feature type="compositionally biased region" description="Polar residues" evidence="5">
    <location>
        <begin position="611"/>
        <end position="629"/>
    </location>
</feature>
<dbReference type="InterPro" id="IPR036864">
    <property type="entry name" value="Zn2-C6_fun-type_DNA-bd_sf"/>
</dbReference>
<keyword evidence="4" id="KW-0539">Nucleus</keyword>
<dbReference type="GO" id="GO:0000981">
    <property type="term" value="F:DNA-binding transcription factor activity, RNA polymerase II-specific"/>
    <property type="evidence" value="ECO:0007669"/>
    <property type="project" value="InterPro"/>
</dbReference>
<keyword evidence="1" id="KW-0805">Transcription regulation</keyword>
<feature type="domain" description="Zn(2)-C6 fungal-type" evidence="6">
    <location>
        <begin position="278"/>
        <end position="306"/>
    </location>
</feature>
<feature type="region of interest" description="Disordered" evidence="5">
    <location>
        <begin position="1"/>
        <end position="52"/>
    </location>
</feature>
<dbReference type="EMBL" id="KZ852032">
    <property type="protein sequence ID" value="RDH39216.1"/>
    <property type="molecule type" value="Genomic_DNA"/>
</dbReference>
<dbReference type="GeneID" id="38138518"/>
<feature type="compositionally biased region" description="Basic and acidic residues" evidence="5">
    <location>
        <begin position="203"/>
        <end position="230"/>
    </location>
</feature>
<feature type="region of interest" description="Disordered" evidence="5">
    <location>
        <begin position="98"/>
        <end position="275"/>
    </location>
</feature>
<dbReference type="InterPro" id="IPR001138">
    <property type="entry name" value="Zn2Cys6_DnaBD"/>
</dbReference>
<dbReference type="GO" id="GO:0003677">
    <property type="term" value="F:DNA binding"/>
    <property type="evidence" value="ECO:0007669"/>
    <property type="project" value="UniProtKB-KW"/>
</dbReference>
<dbReference type="SUPFAM" id="SSF57701">
    <property type="entry name" value="Zn2/Cys6 DNA-binding domain"/>
    <property type="match status" value="1"/>
</dbReference>
<keyword evidence="3" id="KW-0804">Transcription</keyword>
<protein>
    <recommendedName>
        <fullName evidence="6">Zn(2)-C6 fungal-type domain-containing protein</fullName>
    </recommendedName>
</protein>
<dbReference type="GO" id="GO:0008270">
    <property type="term" value="F:zinc ion binding"/>
    <property type="evidence" value="ECO:0007669"/>
    <property type="project" value="InterPro"/>
</dbReference>
<feature type="region of interest" description="Disordered" evidence="5">
    <location>
        <begin position="465"/>
        <end position="514"/>
    </location>
</feature>
<dbReference type="STRING" id="1341132.A0A3F3QKK4"/>
<evidence type="ECO:0000256" key="2">
    <source>
        <dbReference type="ARBA" id="ARBA00023125"/>
    </source>
</evidence>
<evidence type="ECO:0000256" key="4">
    <source>
        <dbReference type="ARBA" id="ARBA00023242"/>
    </source>
</evidence>
<dbReference type="Proteomes" id="UP000253729">
    <property type="component" value="Unassembled WGS sequence"/>
</dbReference>
<keyword evidence="2" id="KW-0238">DNA-binding</keyword>
<evidence type="ECO:0000313" key="8">
    <source>
        <dbReference type="Proteomes" id="UP000253729"/>
    </source>
</evidence>
<evidence type="ECO:0000313" key="7">
    <source>
        <dbReference type="EMBL" id="RDH39216.1"/>
    </source>
</evidence>
<reference evidence="7 8" key="1">
    <citation type="submission" date="2018-07" db="EMBL/GenBank/DDBJ databases">
        <title>The genomes of Aspergillus section Nigri reveals drivers in fungal speciation.</title>
        <authorList>
            <consortium name="DOE Joint Genome Institute"/>
            <person name="Vesth T.C."/>
            <person name="Nybo J."/>
            <person name="Theobald S."/>
            <person name="Brandl J."/>
            <person name="Frisvad J.C."/>
            <person name="Nielsen K.F."/>
            <person name="Lyhne E.K."/>
            <person name="Kogle M.E."/>
            <person name="Kuo A."/>
            <person name="Riley R."/>
            <person name="Clum A."/>
            <person name="Nolan M."/>
            <person name="Lipzen A."/>
            <person name="Salamov A."/>
            <person name="Henrissat B."/>
            <person name="Wiebenga A."/>
            <person name="De vries R.P."/>
            <person name="Grigoriev I.V."/>
            <person name="Mortensen U.H."/>
            <person name="Andersen M.R."/>
            <person name="Baker S.E."/>
        </authorList>
    </citation>
    <scope>NUCLEOTIDE SEQUENCE [LARGE SCALE GENOMIC DNA]</scope>
    <source>
        <strain evidence="7 8">CBS 139.54b</strain>
    </source>
</reference>
<dbReference type="Gene3D" id="4.10.240.10">
    <property type="entry name" value="Zn(2)-C6 fungal-type DNA-binding domain"/>
    <property type="match status" value="1"/>
</dbReference>
<sequence length="815" mass="89446">MTTKRTFDQAGLGDEENQAVKRQSGEDQSFSPDDLFGDLGLDVDVDDIQDPHPDQTYLFKAMQSSNQAQARVLEDTQLQQDLDPTYLPVSLEGITAHMIPTKPASTVDDGLDPLVERSSASDGASRGNDDQTSLDGGVSASQVTFDNGGPAESNNAPTDNPAAAAAANVQIPQEEAPAPPKKRKGRPPGSRNATTRASKKKKTKDDSSEKTDDEKEDRRDASQEMRDNYLKKIPARPLRPGEEEDETEAELSEDDEESEVEGRKGKKGKRDSSRTTLACDNCKMRKAKCDKGLFGCGKCRESKKTCWVTDPIWLRTERRGAIILMRRKITHLEWWNNCLDQAARALSIRVQDLLEQLRNANITPVPEKPIGIDITKPLMQQTIRYLKQSRRGANTLDEYPAEFNTQGPGDLEDLISSPLEPYPENHPKGHPEYNTQGEPDLEDYVDDGFGDPTPNTIRQMFEQKLARGSRAQAQGPAGSQQNGAMPGHVDNGTRPAHPTGRRPSQQGTIQYPATPPAAALGCRYAQVNMGQLSKQAGLQQDPTYNAQFNQLPSGQFPPNFPPTTPYLANQPFFALPPGYQQPRPQPQQQQQLKQQRHAAQPSTTVPAPPATESSISTRWPRSETSSMQGNNNMFAHAARQVHSSALEDLARYQYQQQQQQQQQQQMANANLPATPKQPTNYETLPQINTPGYSAHYPYEQGNTGQDDAQLAAAAYADLSDPNFERLLTANEYSYYGTDPAIGWSSIPGVSAYPPEDMSLAAVPSSSAGVSQPPTSAATTTATTATASDATSHKRAKRGGGRKKQQQQQQQQQSQQ</sequence>
<evidence type="ECO:0000256" key="5">
    <source>
        <dbReference type="SAM" id="MobiDB-lite"/>
    </source>
</evidence>
<organism evidence="7 8">
    <name type="scientific">Aspergillus welwitschiae</name>
    <dbReference type="NCBI Taxonomy" id="1341132"/>
    <lineage>
        <taxon>Eukaryota</taxon>
        <taxon>Fungi</taxon>
        <taxon>Dikarya</taxon>
        <taxon>Ascomycota</taxon>
        <taxon>Pezizomycotina</taxon>
        <taxon>Eurotiomycetes</taxon>
        <taxon>Eurotiomycetidae</taxon>
        <taxon>Eurotiales</taxon>
        <taxon>Aspergillaceae</taxon>
        <taxon>Aspergillus</taxon>
        <taxon>Aspergillus subgen. Circumdati</taxon>
    </lineage>
</organism>
<dbReference type="GO" id="GO:0009893">
    <property type="term" value="P:positive regulation of metabolic process"/>
    <property type="evidence" value="ECO:0007669"/>
    <property type="project" value="UniProtKB-ARBA"/>
</dbReference>
<dbReference type="PROSITE" id="PS00463">
    <property type="entry name" value="ZN2_CY6_FUNGAL_1"/>
    <property type="match status" value="1"/>
</dbReference>
<feature type="region of interest" description="Disordered" evidence="5">
    <location>
        <begin position="420"/>
        <end position="441"/>
    </location>
</feature>
<feature type="region of interest" description="Disordered" evidence="5">
    <location>
        <begin position="748"/>
        <end position="815"/>
    </location>
</feature>
<evidence type="ECO:0000256" key="1">
    <source>
        <dbReference type="ARBA" id="ARBA00023015"/>
    </source>
</evidence>
<feature type="compositionally biased region" description="Low complexity" evidence="5">
    <location>
        <begin position="576"/>
        <end position="601"/>
    </location>
</feature>
<evidence type="ECO:0000256" key="3">
    <source>
        <dbReference type="ARBA" id="ARBA00023163"/>
    </source>
</evidence>
<dbReference type="CDD" id="cd00067">
    <property type="entry name" value="GAL4"/>
    <property type="match status" value="1"/>
</dbReference>
<dbReference type="RefSeq" id="XP_026632238.1">
    <property type="nucleotide sequence ID" value="XM_026770162.1"/>
</dbReference>
<feature type="compositionally biased region" description="Low complexity" evidence="5">
    <location>
        <begin position="774"/>
        <end position="789"/>
    </location>
</feature>
<feature type="region of interest" description="Disordered" evidence="5">
    <location>
        <begin position="545"/>
        <end position="629"/>
    </location>
</feature>
<keyword evidence="8" id="KW-1185">Reference proteome</keyword>
<gene>
    <name evidence="7" type="ORF">BDQ94DRAFT_164967</name>
</gene>
<name>A0A3F3QKK4_9EURO</name>
<feature type="compositionally biased region" description="Low complexity" evidence="5">
    <location>
        <begin position="187"/>
        <end position="196"/>
    </location>
</feature>
<dbReference type="SMART" id="SM00066">
    <property type="entry name" value="GAL4"/>
    <property type="match status" value="1"/>
</dbReference>
<feature type="compositionally biased region" description="Low complexity" evidence="5">
    <location>
        <begin position="653"/>
        <end position="665"/>
    </location>
</feature>
<feature type="compositionally biased region" description="Low complexity" evidence="5">
    <location>
        <begin position="154"/>
        <end position="168"/>
    </location>
</feature>